<dbReference type="InterPro" id="IPR007634">
    <property type="entry name" value="RNA_pol_sigma_54_DNA-bd"/>
</dbReference>
<dbReference type="InterPro" id="IPR007046">
    <property type="entry name" value="RNA_pol_sigma_54_core-bd"/>
</dbReference>
<evidence type="ECO:0000256" key="8">
    <source>
        <dbReference type="ARBA" id="ARBA00023163"/>
    </source>
</evidence>
<comment type="caution">
    <text evidence="11">The sequence shown here is derived from an EMBL/GenBank/DDBJ whole genome shotgun (WGS) entry which is preliminary data.</text>
</comment>
<sequence>MRLEPTPRPEQTLRVSARLITASTILHLSSDELERCITQEQTENPALEVQEQRVCLFCGSLLRGSGSACASCGHYVTVGVPEGSATPPVENGAGVAWERFLQPFYDMDNYGFVEADAEAEDDPLARIATPESLAERLLQQLEALIPPEEAPIAEHLVGNLNERGYLEISTAEISRYLDVPLERVEYVLKQLQTLEPVGIGARDLRECLMIQLEALTEQETPHPLARTLIERYLDRLGRSQYQEIARELKVPEQEVRAASAYIRSRLYPFPAHTYRLDSQATQRESSAMYVRPDVIIRRGDNGFEIELIEEKRYHFTVNHSYQAAEGESASLTLQRYFSQQSDRARFFIDCVQRRWRTLKRVAEVVVEQQRDFLEKGIRYLRPLTRAEVAARLGLDEGTVSRATANKYALLPNGRLIPFSDFFDSSLGVKDILREIIQQEAPQRRLSDEELRRLLAERGIHLARRTVTKYREEMGIGSSRER</sequence>
<gene>
    <name evidence="11" type="ORF">A4R35_06465</name>
</gene>
<keyword evidence="2" id="KW-0240">DNA-directed RNA polymerase</keyword>
<dbReference type="PIRSF" id="PIRSF000774">
    <property type="entry name" value="RpoN"/>
    <property type="match status" value="1"/>
</dbReference>
<keyword evidence="4" id="KW-0548">Nucleotidyltransferase</keyword>
<reference evidence="11 12" key="1">
    <citation type="submission" date="2016-08" db="EMBL/GenBank/DDBJ databases">
        <title>Analysis of Carbohydrate Active Enzymes in Thermogemmatispora T81 Reveals Carbohydrate Degradation Ability.</title>
        <authorList>
            <person name="Tomazini A."/>
            <person name="Lal S."/>
            <person name="Stott M."/>
            <person name="Henrissat B."/>
            <person name="Polikarpov I."/>
            <person name="Sparling R."/>
            <person name="Levin D.B."/>
        </authorList>
    </citation>
    <scope>NUCLEOTIDE SEQUENCE [LARGE SCALE GENOMIC DNA]</scope>
    <source>
        <strain evidence="11 12">T81</strain>
    </source>
</reference>
<evidence type="ECO:0000256" key="5">
    <source>
        <dbReference type="ARBA" id="ARBA00023015"/>
    </source>
</evidence>
<keyword evidence="7" id="KW-0238">DNA-binding</keyword>
<keyword evidence="5" id="KW-0805">Transcription regulation</keyword>
<dbReference type="InterPro" id="IPR000394">
    <property type="entry name" value="RNA_pol_sigma_54"/>
</dbReference>
<dbReference type="Pfam" id="PF00309">
    <property type="entry name" value="Sigma54_AID"/>
    <property type="match status" value="1"/>
</dbReference>
<evidence type="ECO:0000259" key="9">
    <source>
        <dbReference type="Pfam" id="PF04552"/>
    </source>
</evidence>
<dbReference type="GO" id="GO:0016987">
    <property type="term" value="F:sigma factor activity"/>
    <property type="evidence" value="ECO:0007669"/>
    <property type="project" value="UniProtKB-KW"/>
</dbReference>
<dbReference type="NCBIfam" id="TIGR02395">
    <property type="entry name" value="rpoN_sigma"/>
    <property type="match status" value="1"/>
</dbReference>
<dbReference type="GO" id="GO:0000428">
    <property type="term" value="C:DNA-directed RNA polymerase complex"/>
    <property type="evidence" value="ECO:0007669"/>
    <property type="project" value="UniProtKB-KW"/>
</dbReference>
<proteinExistence type="inferred from homology"/>
<keyword evidence="6" id="KW-0731">Sigma factor</keyword>
<dbReference type="AlphaFoldDB" id="A0A328VEB7"/>
<evidence type="ECO:0000256" key="2">
    <source>
        <dbReference type="ARBA" id="ARBA00022478"/>
    </source>
</evidence>
<evidence type="ECO:0000256" key="3">
    <source>
        <dbReference type="ARBA" id="ARBA00022679"/>
    </source>
</evidence>
<evidence type="ECO:0000313" key="12">
    <source>
        <dbReference type="Proteomes" id="UP000248706"/>
    </source>
</evidence>
<dbReference type="Proteomes" id="UP000248706">
    <property type="component" value="Unassembled WGS sequence"/>
</dbReference>
<dbReference type="GO" id="GO:0001216">
    <property type="term" value="F:DNA-binding transcription activator activity"/>
    <property type="evidence" value="ECO:0007669"/>
    <property type="project" value="InterPro"/>
</dbReference>
<keyword evidence="12" id="KW-1185">Reference proteome</keyword>
<dbReference type="EMBL" id="MCIF01000002">
    <property type="protein sequence ID" value="RAQ95171.1"/>
    <property type="molecule type" value="Genomic_DNA"/>
</dbReference>
<evidence type="ECO:0000256" key="1">
    <source>
        <dbReference type="ARBA" id="ARBA00008798"/>
    </source>
</evidence>
<feature type="domain" description="RNA polymerase sigma factor 54 DNA-binding" evidence="9">
    <location>
        <begin position="335"/>
        <end position="481"/>
    </location>
</feature>
<dbReference type="GO" id="GO:0003677">
    <property type="term" value="F:DNA binding"/>
    <property type="evidence" value="ECO:0007669"/>
    <property type="project" value="UniProtKB-KW"/>
</dbReference>
<evidence type="ECO:0000259" key="10">
    <source>
        <dbReference type="Pfam" id="PF04963"/>
    </source>
</evidence>
<dbReference type="PRINTS" id="PR00045">
    <property type="entry name" value="SIGMA54FCT"/>
</dbReference>
<dbReference type="PANTHER" id="PTHR32248">
    <property type="entry name" value="RNA POLYMERASE SIGMA-54 FACTOR"/>
    <property type="match status" value="1"/>
</dbReference>
<dbReference type="Pfam" id="PF04963">
    <property type="entry name" value="Sigma54_CBD"/>
    <property type="match status" value="1"/>
</dbReference>
<dbReference type="OrthoDB" id="9814402at2"/>
<dbReference type="InterPro" id="IPR038709">
    <property type="entry name" value="RpoN_core-bd_sf"/>
</dbReference>
<feature type="domain" description="RNA polymerase sigma factor 54 core-binding" evidence="10">
    <location>
        <begin position="126"/>
        <end position="321"/>
    </location>
</feature>
<keyword evidence="3" id="KW-0808">Transferase</keyword>
<dbReference type="Gene3D" id="1.10.10.1330">
    <property type="entry name" value="RNA polymerase sigma-54 factor, core-binding domain"/>
    <property type="match status" value="1"/>
</dbReference>
<dbReference type="PROSITE" id="PS00718">
    <property type="entry name" value="SIGMA54_2"/>
    <property type="match status" value="1"/>
</dbReference>
<evidence type="ECO:0000256" key="7">
    <source>
        <dbReference type="ARBA" id="ARBA00023125"/>
    </source>
</evidence>
<dbReference type="GO" id="GO:0006352">
    <property type="term" value="P:DNA-templated transcription initiation"/>
    <property type="evidence" value="ECO:0007669"/>
    <property type="project" value="InterPro"/>
</dbReference>
<dbReference type="PROSITE" id="PS50044">
    <property type="entry name" value="SIGMA54_3"/>
    <property type="match status" value="1"/>
</dbReference>
<evidence type="ECO:0000256" key="4">
    <source>
        <dbReference type="ARBA" id="ARBA00022695"/>
    </source>
</evidence>
<evidence type="ECO:0000256" key="6">
    <source>
        <dbReference type="ARBA" id="ARBA00023082"/>
    </source>
</evidence>
<organism evidence="11 12">
    <name type="scientific">Thermogemmatispora tikiterensis</name>
    <dbReference type="NCBI Taxonomy" id="1825093"/>
    <lineage>
        <taxon>Bacteria</taxon>
        <taxon>Bacillati</taxon>
        <taxon>Chloroflexota</taxon>
        <taxon>Ktedonobacteria</taxon>
        <taxon>Thermogemmatisporales</taxon>
        <taxon>Thermogemmatisporaceae</taxon>
        <taxon>Thermogemmatispora</taxon>
    </lineage>
</organism>
<comment type="similarity">
    <text evidence="1">Belongs to the sigma-54 factor family.</text>
</comment>
<keyword evidence="8" id="KW-0804">Transcription</keyword>
<protein>
    <submittedName>
        <fullName evidence="11">RNA polymerase sigma-54 factor</fullName>
    </submittedName>
</protein>
<dbReference type="Gene3D" id="1.10.10.60">
    <property type="entry name" value="Homeodomain-like"/>
    <property type="match status" value="1"/>
</dbReference>
<dbReference type="Pfam" id="PF04552">
    <property type="entry name" value="Sigma54_DBD"/>
    <property type="match status" value="1"/>
</dbReference>
<dbReference type="GO" id="GO:0016779">
    <property type="term" value="F:nucleotidyltransferase activity"/>
    <property type="evidence" value="ECO:0007669"/>
    <property type="project" value="UniProtKB-KW"/>
</dbReference>
<evidence type="ECO:0000313" key="11">
    <source>
        <dbReference type="EMBL" id="RAQ95171.1"/>
    </source>
</evidence>
<accession>A0A328VEB7</accession>
<dbReference type="RefSeq" id="WP_112427662.1">
    <property type="nucleotide sequence ID" value="NZ_MCIF01000002.1"/>
</dbReference>
<name>A0A328VEB7_9CHLR</name>
<dbReference type="PANTHER" id="PTHR32248:SF4">
    <property type="entry name" value="RNA POLYMERASE SIGMA-54 FACTOR"/>
    <property type="match status" value="1"/>
</dbReference>